<keyword evidence="2" id="KW-0479">Metal-binding</keyword>
<evidence type="ECO:0000256" key="2">
    <source>
        <dbReference type="ARBA" id="ARBA00022723"/>
    </source>
</evidence>
<dbReference type="RefSeq" id="XP_039135872.1">
    <property type="nucleotide sequence ID" value="XM_039279938.1"/>
</dbReference>
<evidence type="ECO:0000259" key="10">
    <source>
        <dbReference type="PROSITE" id="PS50157"/>
    </source>
</evidence>
<evidence type="ECO:0000256" key="7">
    <source>
        <dbReference type="ARBA" id="ARBA00023163"/>
    </source>
</evidence>
<dbReference type="AlphaFoldDB" id="A0AB40C8D3"/>
<dbReference type="SUPFAM" id="SSF57667">
    <property type="entry name" value="beta-beta-alpha zinc fingers"/>
    <property type="match status" value="1"/>
</dbReference>
<dbReference type="PROSITE" id="PS00028">
    <property type="entry name" value="ZINC_FINGER_C2H2_1"/>
    <property type="match status" value="2"/>
</dbReference>
<keyword evidence="4 9" id="KW-0863">Zinc-finger</keyword>
<evidence type="ECO:0000256" key="3">
    <source>
        <dbReference type="ARBA" id="ARBA00022737"/>
    </source>
</evidence>
<reference evidence="12" key="1">
    <citation type="submission" date="2025-08" db="UniProtKB">
        <authorList>
            <consortium name="RefSeq"/>
        </authorList>
    </citation>
    <scope>IDENTIFICATION</scope>
</reference>
<keyword evidence="5" id="KW-0862">Zinc</keyword>
<dbReference type="PANTHER" id="PTHR26374">
    <property type="entry name" value="ZINC FINGER PROTEIN ZAT5"/>
    <property type="match status" value="1"/>
</dbReference>
<keyword evidence="7" id="KW-0804">Transcription</keyword>
<dbReference type="SMART" id="SM00355">
    <property type="entry name" value="ZnF_C2H2"/>
    <property type="match status" value="2"/>
</dbReference>
<dbReference type="PANTHER" id="PTHR26374:SF456">
    <property type="entry name" value="ZINC FINGER PROTEIN ZAT5-LIKE"/>
    <property type="match status" value="1"/>
</dbReference>
<gene>
    <name evidence="12" type="primary">LOC120273317</name>
</gene>
<evidence type="ECO:0000256" key="5">
    <source>
        <dbReference type="ARBA" id="ARBA00022833"/>
    </source>
</evidence>
<evidence type="ECO:0000313" key="12">
    <source>
        <dbReference type="RefSeq" id="XP_039135872.1"/>
    </source>
</evidence>
<accession>A0AB40C8D3</accession>
<dbReference type="Proteomes" id="UP001515500">
    <property type="component" value="Chromosome 12"/>
</dbReference>
<organism evidence="11 12">
    <name type="scientific">Dioscorea cayennensis subsp. rotundata</name>
    <name type="common">White Guinea yam</name>
    <name type="synonym">Dioscorea rotundata</name>
    <dbReference type="NCBI Taxonomy" id="55577"/>
    <lineage>
        <taxon>Eukaryota</taxon>
        <taxon>Viridiplantae</taxon>
        <taxon>Streptophyta</taxon>
        <taxon>Embryophyta</taxon>
        <taxon>Tracheophyta</taxon>
        <taxon>Spermatophyta</taxon>
        <taxon>Magnoliopsida</taxon>
        <taxon>Liliopsida</taxon>
        <taxon>Dioscoreales</taxon>
        <taxon>Dioscoreaceae</taxon>
        <taxon>Dioscorea</taxon>
    </lineage>
</organism>
<proteinExistence type="predicted"/>
<evidence type="ECO:0000256" key="6">
    <source>
        <dbReference type="ARBA" id="ARBA00023015"/>
    </source>
</evidence>
<dbReference type="GO" id="GO:0008270">
    <property type="term" value="F:zinc ion binding"/>
    <property type="evidence" value="ECO:0007669"/>
    <property type="project" value="UniProtKB-KW"/>
</dbReference>
<feature type="domain" description="C2H2-type" evidence="10">
    <location>
        <begin position="36"/>
        <end position="63"/>
    </location>
</feature>
<dbReference type="GO" id="GO:0005634">
    <property type="term" value="C:nucleus"/>
    <property type="evidence" value="ECO:0007669"/>
    <property type="project" value="UniProtKB-SubCell"/>
</dbReference>
<name>A0AB40C8D3_DIOCR</name>
<evidence type="ECO:0000256" key="9">
    <source>
        <dbReference type="PROSITE-ProRule" id="PRU00042"/>
    </source>
</evidence>
<keyword evidence="3" id="KW-0677">Repeat</keyword>
<evidence type="ECO:0000256" key="1">
    <source>
        <dbReference type="ARBA" id="ARBA00004123"/>
    </source>
</evidence>
<dbReference type="GeneID" id="120273317"/>
<evidence type="ECO:0000256" key="4">
    <source>
        <dbReference type="ARBA" id="ARBA00022771"/>
    </source>
</evidence>
<dbReference type="Gene3D" id="3.30.160.60">
    <property type="entry name" value="Classic Zinc Finger"/>
    <property type="match status" value="1"/>
</dbReference>
<dbReference type="Pfam" id="PF13912">
    <property type="entry name" value="zf-C2H2_6"/>
    <property type="match status" value="2"/>
</dbReference>
<evidence type="ECO:0000313" key="11">
    <source>
        <dbReference type="Proteomes" id="UP001515500"/>
    </source>
</evidence>
<sequence>MGTNMKELEMEDINMAKLLMMMMNSSPPVNHRDRVFECKTCKRRFSSFQALGGHRASHRKLRGLAGENDGLGGSSSKGRAHLCPICGIEFPIGQALGGHMRRHRQPTVLGIEMKKKKKKVEKLNLDLCLGLSWDLD</sequence>
<protein>
    <submittedName>
        <fullName evidence="12">Zinc finger protein ZAT7-like</fullName>
    </submittedName>
</protein>
<dbReference type="PROSITE" id="PS50157">
    <property type="entry name" value="ZINC_FINGER_C2H2_2"/>
    <property type="match status" value="1"/>
</dbReference>
<keyword evidence="8" id="KW-0539">Nucleus</keyword>
<dbReference type="InterPro" id="IPR013087">
    <property type="entry name" value="Znf_C2H2_type"/>
</dbReference>
<comment type="subcellular location">
    <subcellularLocation>
        <location evidence="1">Nucleus</location>
    </subcellularLocation>
</comment>
<keyword evidence="6" id="KW-0805">Transcription regulation</keyword>
<keyword evidence="11" id="KW-1185">Reference proteome</keyword>
<dbReference type="InterPro" id="IPR036236">
    <property type="entry name" value="Znf_C2H2_sf"/>
</dbReference>
<evidence type="ECO:0000256" key="8">
    <source>
        <dbReference type="ARBA" id="ARBA00023242"/>
    </source>
</evidence>